<evidence type="ECO:0000313" key="2">
    <source>
        <dbReference type="Proteomes" id="UP000053841"/>
    </source>
</evidence>
<name>W6Y8D7_COCC2</name>
<protein>
    <submittedName>
        <fullName evidence="1">Uncharacterized protein</fullName>
    </submittedName>
</protein>
<reference evidence="1 2" key="1">
    <citation type="journal article" date="2013" name="PLoS Genet.">
        <title>Comparative genome structure, secondary metabolite, and effector coding capacity across Cochliobolus pathogens.</title>
        <authorList>
            <person name="Condon B.J."/>
            <person name="Leng Y."/>
            <person name="Wu D."/>
            <person name="Bushley K.E."/>
            <person name="Ohm R.A."/>
            <person name="Otillar R."/>
            <person name="Martin J."/>
            <person name="Schackwitz W."/>
            <person name="Grimwood J."/>
            <person name="MohdZainudin N."/>
            <person name="Xue C."/>
            <person name="Wang R."/>
            <person name="Manning V.A."/>
            <person name="Dhillon B."/>
            <person name="Tu Z.J."/>
            <person name="Steffenson B.J."/>
            <person name="Salamov A."/>
            <person name="Sun H."/>
            <person name="Lowry S."/>
            <person name="LaButti K."/>
            <person name="Han J."/>
            <person name="Copeland A."/>
            <person name="Lindquist E."/>
            <person name="Barry K."/>
            <person name="Schmutz J."/>
            <person name="Baker S.E."/>
            <person name="Ciuffetti L.M."/>
            <person name="Grigoriev I.V."/>
            <person name="Zhong S."/>
            <person name="Turgeon B.G."/>
        </authorList>
    </citation>
    <scope>NUCLEOTIDE SEQUENCE [LARGE SCALE GENOMIC DNA]</scope>
    <source>
        <strain evidence="1 2">26-R-13</strain>
    </source>
</reference>
<dbReference type="AlphaFoldDB" id="W6Y8D7"/>
<proteinExistence type="predicted"/>
<dbReference type="Proteomes" id="UP000053841">
    <property type="component" value="Unassembled WGS sequence"/>
</dbReference>
<evidence type="ECO:0000313" key="1">
    <source>
        <dbReference type="EMBL" id="EUC31629.1"/>
    </source>
</evidence>
<keyword evidence="2" id="KW-1185">Reference proteome</keyword>
<accession>W6Y8D7</accession>
<dbReference type="GeneID" id="19142233"/>
<dbReference type="HOGENOM" id="CLU_1992224_0_0_1"/>
<organism evidence="1 2">
    <name type="scientific">Cochliobolus carbonum (strain 26-R-13)</name>
    <name type="common">Maize leaf spot fungus</name>
    <name type="synonym">Bipolaris zeicola</name>
    <dbReference type="NCBI Taxonomy" id="930089"/>
    <lineage>
        <taxon>Eukaryota</taxon>
        <taxon>Fungi</taxon>
        <taxon>Dikarya</taxon>
        <taxon>Ascomycota</taxon>
        <taxon>Pezizomycotina</taxon>
        <taxon>Dothideomycetes</taxon>
        <taxon>Pleosporomycetidae</taxon>
        <taxon>Pleosporales</taxon>
        <taxon>Pleosporineae</taxon>
        <taxon>Pleosporaceae</taxon>
        <taxon>Bipolaris</taxon>
    </lineage>
</organism>
<gene>
    <name evidence="1" type="ORF">COCCADRAFT_100812</name>
</gene>
<dbReference type="KEGG" id="bze:COCCADRAFT_100812"/>
<dbReference type="RefSeq" id="XP_007714080.1">
    <property type="nucleotide sequence ID" value="XM_007715890.1"/>
</dbReference>
<sequence length="125" mass="13961">MYILISKPSCRGGLRGERETVSLLVICNSGTRIESSGQRTEGWIRLVWSCYINVHQAIPRDLGNKCRCEASKSAVACVELPSGGAQSKTRREKRRERPELTMTMVENYGPTWSRCCVGVLQKGQV</sequence>
<dbReference type="EMBL" id="KI964656">
    <property type="protein sequence ID" value="EUC31629.1"/>
    <property type="molecule type" value="Genomic_DNA"/>
</dbReference>